<reference evidence="1" key="1">
    <citation type="journal article" date="2015" name="Nature">
        <title>Complex archaea that bridge the gap between prokaryotes and eukaryotes.</title>
        <authorList>
            <person name="Spang A."/>
            <person name="Saw J.H."/>
            <person name="Jorgensen S.L."/>
            <person name="Zaremba-Niedzwiedzka K."/>
            <person name="Martijn J."/>
            <person name="Lind A.E."/>
            <person name="van Eijk R."/>
            <person name="Schleper C."/>
            <person name="Guy L."/>
            <person name="Ettema T.J."/>
        </authorList>
    </citation>
    <scope>NUCLEOTIDE SEQUENCE</scope>
</reference>
<dbReference type="AlphaFoldDB" id="A0A0F9RYV5"/>
<evidence type="ECO:0008006" key="2">
    <source>
        <dbReference type="Google" id="ProtNLM"/>
    </source>
</evidence>
<name>A0A0F9RYV5_9ZZZZ</name>
<dbReference type="EMBL" id="LAZR01003072">
    <property type="protein sequence ID" value="KKN22308.1"/>
    <property type="molecule type" value="Genomic_DNA"/>
</dbReference>
<dbReference type="SUPFAM" id="SSF54060">
    <property type="entry name" value="His-Me finger endonucleases"/>
    <property type="match status" value="1"/>
</dbReference>
<evidence type="ECO:0000313" key="1">
    <source>
        <dbReference type="EMBL" id="KKN22308.1"/>
    </source>
</evidence>
<dbReference type="InterPro" id="IPR044925">
    <property type="entry name" value="His-Me_finger_sf"/>
</dbReference>
<proteinExistence type="predicted"/>
<organism evidence="1">
    <name type="scientific">marine sediment metagenome</name>
    <dbReference type="NCBI Taxonomy" id="412755"/>
    <lineage>
        <taxon>unclassified sequences</taxon>
        <taxon>metagenomes</taxon>
        <taxon>ecological metagenomes</taxon>
    </lineage>
</organism>
<accession>A0A0F9RYV5</accession>
<sequence>MKYLETIDYVRGPYTDRKSGRKGIEVYTKDGRRRYASYPKFLVEVVLGRELDRKLETIDHIDHDFTNNSWDNLRVIDMSRHMSEDQTRVRLVSMTCVWCGGATKQRRPGELTWASKVGAGPFCDNRCSGEYGAAVQNNALPETEDRYNQWDRYVNAKRIYYTITKVGETVADVAERLRLSLPTEDEVLAALPRWAPPERLPKPSRPCAVCGATTENKKFCSYTCTNKASHKIKWPAKEKLQRLVWKYPSTYIAKRLGVSDKAVANQCKKLCIDKPPRGYWAKQRANKT</sequence>
<comment type="caution">
    <text evidence="1">The sequence shown here is derived from an EMBL/GenBank/DDBJ whole genome shotgun (WGS) entry which is preliminary data.</text>
</comment>
<gene>
    <name evidence="1" type="ORF">LCGC14_0916390</name>
</gene>
<dbReference type="Gene3D" id="3.90.75.20">
    <property type="match status" value="1"/>
</dbReference>
<dbReference type="Gene3D" id="1.10.10.60">
    <property type="entry name" value="Homeodomain-like"/>
    <property type="match status" value="1"/>
</dbReference>
<protein>
    <recommendedName>
        <fullName evidence="2">HNH nuclease domain-containing protein</fullName>
    </recommendedName>
</protein>